<keyword evidence="1" id="KW-0732">Signal</keyword>
<feature type="chain" id="PRO_5007402436" evidence="1">
    <location>
        <begin position="22"/>
        <end position="196"/>
    </location>
</feature>
<accession>A0A0F5QK09</accession>
<dbReference type="PATRIC" id="fig|1293439.3.peg.2260"/>
<dbReference type="EMBL" id="LANJ01000002">
    <property type="protein sequence ID" value="KKC41295.1"/>
    <property type="molecule type" value="Genomic_DNA"/>
</dbReference>
<evidence type="ECO:0000313" key="3">
    <source>
        <dbReference type="EMBL" id="KKC41295.1"/>
    </source>
</evidence>
<keyword evidence="4" id="KW-1185">Reference proteome</keyword>
<evidence type="ECO:0000313" key="2">
    <source>
        <dbReference type="EMBL" id="KKC41229.1"/>
    </source>
</evidence>
<dbReference type="AlphaFoldDB" id="A0A0F5QK09"/>
<sequence>MINASLRAFALLLVSIAPVAAAPFHHPLGEWREYNRDWLAVCPDVIDEDATHFYGFSCFASTGGAQLNATRLPAYKLTVLHNRLSGDLDIAVTVAADGVTTDTSRPLVLAFGGEAPTLLDFTSDLETRYDTANQFFVVDEAKRMALLDKMVERNALVMTVPLTGGTASMVEVLLSLRGLAASLDFMATYARKVAQY</sequence>
<gene>
    <name evidence="2" type="ORF">WH87_00820</name>
    <name evidence="3" type="ORF">WH87_01235</name>
</gene>
<evidence type="ECO:0000256" key="1">
    <source>
        <dbReference type="SAM" id="SignalP"/>
    </source>
</evidence>
<protein>
    <submittedName>
        <fullName evidence="3">Uncharacterized protein</fullName>
    </submittedName>
</protein>
<comment type="caution">
    <text evidence="3">The sequence shown here is derived from an EMBL/GenBank/DDBJ whole genome shotgun (WGS) entry which is preliminary data.</text>
</comment>
<reference evidence="3 4" key="1">
    <citation type="submission" date="2015-03" db="EMBL/GenBank/DDBJ databases">
        <authorList>
            <person name="Lepp D."/>
            <person name="Hassan Y.I."/>
            <person name="Li X.-Z."/>
            <person name="Zhou T."/>
        </authorList>
    </citation>
    <scope>NUCLEOTIDE SEQUENCE [LARGE SCALE GENOMIC DNA]</scope>
    <source>
        <strain evidence="3 4">E84</strain>
    </source>
</reference>
<dbReference type="EMBL" id="LANJ01000002">
    <property type="protein sequence ID" value="KKC41229.1"/>
    <property type="molecule type" value="Genomic_DNA"/>
</dbReference>
<evidence type="ECO:0000313" key="4">
    <source>
        <dbReference type="Proteomes" id="UP000033411"/>
    </source>
</evidence>
<dbReference type="Proteomes" id="UP000033411">
    <property type="component" value="Unassembled WGS sequence"/>
</dbReference>
<organism evidence="3 4">
    <name type="scientific">Devosia epidermidihirudinis</name>
    <dbReference type="NCBI Taxonomy" id="1293439"/>
    <lineage>
        <taxon>Bacteria</taxon>
        <taxon>Pseudomonadati</taxon>
        <taxon>Pseudomonadota</taxon>
        <taxon>Alphaproteobacteria</taxon>
        <taxon>Hyphomicrobiales</taxon>
        <taxon>Devosiaceae</taxon>
        <taxon>Devosia</taxon>
    </lineage>
</organism>
<feature type="signal peptide" evidence="1">
    <location>
        <begin position="1"/>
        <end position="21"/>
    </location>
</feature>
<name>A0A0F5QK09_9HYPH</name>
<dbReference type="STRING" id="1293439.WH87_00820"/>
<proteinExistence type="predicted"/>